<dbReference type="Pfam" id="PF15617">
    <property type="entry name" value="C-C_Bond_Lyase"/>
    <property type="match status" value="1"/>
</dbReference>
<gene>
    <name evidence="4" type="ORF">J2Z35_001405</name>
</gene>
<dbReference type="SUPFAM" id="SSF51621">
    <property type="entry name" value="Phosphoenolpyruvate/pyruvate domain"/>
    <property type="match status" value="1"/>
</dbReference>
<evidence type="ECO:0000256" key="3">
    <source>
        <dbReference type="ARBA" id="ARBA00022842"/>
    </source>
</evidence>
<keyword evidence="4" id="KW-0456">Lyase</keyword>
<dbReference type="Proteomes" id="UP001314903">
    <property type="component" value="Unassembled WGS sequence"/>
</dbReference>
<evidence type="ECO:0000313" key="4">
    <source>
        <dbReference type="EMBL" id="MBP2027608.1"/>
    </source>
</evidence>
<evidence type="ECO:0000256" key="2">
    <source>
        <dbReference type="ARBA" id="ARBA00022723"/>
    </source>
</evidence>
<comment type="cofactor">
    <cofactor evidence="1">
        <name>Mg(2+)</name>
        <dbReference type="ChEBI" id="CHEBI:18420"/>
    </cofactor>
</comment>
<dbReference type="PANTHER" id="PTHR32308">
    <property type="entry name" value="LYASE BETA SUBUNIT, PUTATIVE (AFU_ORTHOLOGUE AFUA_4G13030)-RELATED"/>
    <property type="match status" value="1"/>
</dbReference>
<dbReference type="InterPro" id="IPR015813">
    <property type="entry name" value="Pyrv/PenolPyrv_kinase-like_dom"/>
</dbReference>
<reference evidence="4 5" key="1">
    <citation type="submission" date="2021-03" db="EMBL/GenBank/DDBJ databases">
        <title>Genomic Encyclopedia of Type Strains, Phase IV (KMG-IV): sequencing the most valuable type-strain genomes for metagenomic binning, comparative biology and taxonomic classification.</title>
        <authorList>
            <person name="Goeker M."/>
        </authorList>
    </citation>
    <scope>NUCLEOTIDE SEQUENCE [LARGE SCALE GENOMIC DNA]</scope>
    <source>
        <strain evidence="4 5">DSM 27512</strain>
    </source>
</reference>
<dbReference type="EMBL" id="JAGGLI010000013">
    <property type="protein sequence ID" value="MBP2027608.1"/>
    <property type="molecule type" value="Genomic_DNA"/>
</dbReference>
<evidence type="ECO:0000313" key="5">
    <source>
        <dbReference type="Proteomes" id="UP001314903"/>
    </source>
</evidence>
<dbReference type="Gene3D" id="3.20.20.60">
    <property type="entry name" value="Phosphoenolpyruvate-binding domains"/>
    <property type="match status" value="1"/>
</dbReference>
<accession>A0ABS4KIN1</accession>
<comment type="caution">
    <text evidence="4">The sequence shown here is derived from an EMBL/GenBank/DDBJ whole genome shotgun (WGS) entry which is preliminary data.</text>
</comment>
<protein>
    <submittedName>
        <fullName evidence="4">Citrate lyase beta subunit</fullName>
    </submittedName>
</protein>
<dbReference type="GO" id="GO:0016829">
    <property type="term" value="F:lyase activity"/>
    <property type="evidence" value="ECO:0007669"/>
    <property type="project" value="UniProtKB-KW"/>
</dbReference>
<name>A0ABS4KIN1_9FIRM</name>
<keyword evidence="5" id="KW-1185">Reference proteome</keyword>
<evidence type="ECO:0000256" key="1">
    <source>
        <dbReference type="ARBA" id="ARBA00001946"/>
    </source>
</evidence>
<dbReference type="InterPro" id="IPR040442">
    <property type="entry name" value="Pyrv_kinase-like_dom_sf"/>
</dbReference>
<sequence length="391" mass="45206">MRHYMHIDENKLEEVFFLKPSFFNSKTEKNSLRFALGATLYMPGTKYIAPYLLEKRYSHLTSYTMCFEDSIREKDLEIAERTVLNTLRTLKMAEDENRIDLDELPLFFIRVRNPEQFENFFNKLKNEHYLLNYISGFVFPKFSTLNAHKYISILEEVNTYNNSIYGMPILESSEIILIEKRNEELLNLKALLSEKKDLILNIRVGGTDLSSIFGLRRSVAMSIYDLGVVASGLYNIINVFSDLAINDVAISGVVWEYFNSKFKNSFEDDYSKRNLNFNEEKILARTPLTNNPALDGLIREVILDKSNGFVGKTVIHPAQTSIVNAMYCVTLEEYVDAKFILDNFNNGGVYKSTSNNKMNEISPHYNWAKKIMDLASIYGVLNSNYSYLDLF</sequence>
<proteinExistence type="predicted"/>
<dbReference type="RefSeq" id="WP_330623407.1">
    <property type="nucleotide sequence ID" value="NZ_JAGGLI010000013.1"/>
</dbReference>
<dbReference type="PANTHER" id="PTHR32308:SF10">
    <property type="entry name" value="CITRATE LYASE SUBUNIT BETA"/>
    <property type="match status" value="1"/>
</dbReference>
<organism evidence="4 5">
    <name type="scientific">Acetoanaerobium pronyense</name>
    <dbReference type="NCBI Taxonomy" id="1482736"/>
    <lineage>
        <taxon>Bacteria</taxon>
        <taxon>Bacillati</taxon>
        <taxon>Bacillota</taxon>
        <taxon>Clostridia</taxon>
        <taxon>Peptostreptococcales</taxon>
        <taxon>Filifactoraceae</taxon>
        <taxon>Acetoanaerobium</taxon>
    </lineage>
</organism>
<dbReference type="InterPro" id="IPR039480">
    <property type="entry name" value="C-C_Bond_Lyase-like"/>
</dbReference>
<keyword evidence="3" id="KW-0460">Magnesium</keyword>
<keyword evidence="2" id="KW-0479">Metal-binding</keyword>